<dbReference type="SUPFAM" id="SSF51604">
    <property type="entry name" value="Enolase C-terminal domain-like"/>
    <property type="match status" value="1"/>
</dbReference>
<comment type="similarity">
    <text evidence="2">Belongs to the enolase family.</text>
</comment>
<keyword evidence="6" id="KW-0456">Lyase</keyword>
<dbReference type="SMART" id="SM01193">
    <property type="entry name" value="Enolase_N"/>
    <property type="match status" value="1"/>
</dbReference>
<feature type="region of interest" description="Disordered" evidence="7">
    <location>
        <begin position="407"/>
        <end position="432"/>
    </location>
</feature>
<dbReference type="Pfam" id="PF00113">
    <property type="entry name" value="Enolase_C"/>
    <property type="match status" value="2"/>
</dbReference>
<dbReference type="SUPFAM" id="SSF54826">
    <property type="entry name" value="Enolase N-terminal domain-like"/>
    <property type="match status" value="1"/>
</dbReference>
<dbReference type="GO" id="GO:0004634">
    <property type="term" value="F:phosphopyruvate hydratase activity"/>
    <property type="evidence" value="ECO:0007669"/>
    <property type="project" value="UniProtKB-EC"/>
</dbReference>
<evidence type="ECO:0000256" key="2">
    <source>
        <dbReference type="ARBA" id="ARBA00009604"/>
    </source>
</evidence>
<feature type="domain" description="Enolase C-terminal TIM barrel" evidence="8">
    <location>
        <begin position="278"/>
        <end position="636"/>
    </location>
</feature>
<reference evidence="10" key="1">
    <citation type="submission" date="2023-04" db="EMBL/GenBank/DDBJ databases">
        <title>Phytophthora fragariaefolia NBRC 109709.</title>
        <authorList>
            <person name="Ichikawa N."/>
            <person name="Sato H."/>
            <person name="Tonouchi N."/>
        </authorList>
    </citation>
    <scope>NUCLEOTIDE SEQUENCE</scope>
    <source>
        <strain evidence="10">NBRC 109709</strain>
    </source>
</reference>
<dbReference type="InterPro" id="IPR020811">
    <property type="entry name" value="Enolase_N"/>
</dbReference>
<dbReference type="CDD" id="cd22962">
    <property type="entry name" value="DD_AtENO3-like"/>
    <property type="match status" value="1"/>
</dbReference>
<dbReference type="PANTHER" id="PTHR11902">
    <property type="entry name" value="ENOLASE"/>
    <property type="match status" value="1"/>
</dbReference>
<dbReference type="Gene3D" id="3.30.390.10">
    <property type="entry name" value="Enolase-like, N-terminal domain"/>
    <property type="match status" value="1"/>
</dbReference>
<protein>
    <recommendedName>
        <fullName evidence="3">phosphopyruvate hydratase</fullName>
        <ecNumber evidence="3">4.2.1.11</ecNumber>
    </recommendedName>
</protein>
<feature type="domain" description="Enolase N-terminal" evidence="9">
    <location>
        <begin position="126"/>
        <end position="268"/>
    </location>
</feature>
<organism evidence="10 11">
    <name type="scientific">Phytophthora fragariaefolia</name>
    <dbReference type="NCBI Taxonomy" id="1490495"/>
    <lineage>
        <taxon>Eukaryota</taxon>
        <taxon>Sar</taxon>
        <taxon>Stramenopiles</taxon>
        <taxon>Oomycota</taxon>
        <taxon>Peronosporomycetes</taxon>
        <taxon>Peronosporales</taxon>
        <taxon>Peronosporaceae</taxon>
        <taxon>Phytophthora</taxon>
    </lineage>
</organism>
<evidence type="ECO:0000256" key="3">
    <source>
        <dbReference type="ARBA" id="ARBA00012058"/>
    </source>
</evidence>
<dbReference type="SMART" id="SM01192">
    <property type="entry name" value="Enolase_C"/>
    <property type="match status" value="1"/>
</dbReference>
<dbReference type="InterPro" id="IPR036849">
    <property type="entry name" value="Enolase-like_C_sf"/>
</dbReference>
<dbReference type="AlphaFoldDB" id="A0A9W6XJ64"/>
<evidence type="ECO:0000256" key="7">
    <source>
        <dbReference type="SAM" id="MobiDB-lite"/>
    </source>
</evidence>
<keyword evidence="5" id="KW-0324">Glycolysis</keyword>
<accession>A0A9W6XJ64</accession>
<dbReference type="SUPFAM" id="SSF47391">
    <property type="entry name" value="Dimerization-anchoring domain of cAMP-dependent PK regulatory subunit"/>
    <property type="match status" value="1"/>
</dbReference>
<dbReference type="GO" id="GO:0000287">
    <property type="term" value="F:magnesium ion binding"/>
    <property type="evidence" value="ECO:0007669"/>
    <property type="project" value="InterPro"/>
</dbReference>
<comment type="pathway">
    <text evidence="1">Carbohydrate degradation; glycolysis; pyruvate from D-glyceraldehyde 3-phosphate: step 4/5.</text>
</comment>
<dbReference type="Gene3D" id="3.20.20.120">
    <property type="entry name" value="Enolase-like C-terminal domain"/>
    <property type="match status" value="1"/>
</dbReference>
<evidence type="ECO:0000256" key="6">
    <source>
        <dbReference type="ARBA" id="ARBA00023239"/>
    </source>
</evidence>
<dbReference type="GO" id="GO:0000015">
    <property type="term" value="C:phosphopyruvate hydratase complex"/>
    <property type="evidence" value="ECO:0007669"/>
    <property type="project" value="InterPro"/>
</dbReference>
<gene>
    <name evidence="10" type="ORF">Pfra01_001178200</name>
</gene>
<evidence type="ECO:0000256" key="5">
    <source>
        <dbReference type="ARBA" id="ARBA00023152"/>
    </source>
</evidence>
<dbReference type="OrthoDB" id="157471at2759"/>
<dbReference type="InterPro" id="IPR020810">
    <property type="entry name" value="Enolase_C"/>
</dbReference>
<evidence type="ECO:0000313" key="10">
    <source>
        <dbReference type="EMBL" id="GMF39539.1"/>
    </source>
</evidence>
<proteinExistence type="inferred from homology"/>
<dbReference type="EC" id="4.2.1.11" evidence="3"/>
<evidence type="ECO:0000256" key="1">
    <source>
        <dbReference type="ARBA" id="ARBA00005031"/>
    </source>
</evidence>
<evidence type="ECO:0000259" key="8">
    <source>
        <dbReference type="SMART" id="SM01192"/>
    </source>
</evidence>
<evidence type="ECO:0000313" key="11">
    <source>
        <dbReference type="Proteomes" id="UP001165121"/>
    </source>
</evidence>
<evidence type="ECO:0000256" key="4">
    <source>
        <dbReference type="ARBA" id="ARBA00022842"/>
    </source>
</evidence>
<evidence type="ECO:0000259" key="9">
    <source>
        <dbReference type="SMART" id="SM01193"/>
    </source>
</evidence>
<dbReference type="GO" id="GO:0006096">
    <property type="term" value="P:glycolytic process"/>
    <property type="evidence" value="ECO:0007669"/>
    <property type="project" value="UniProtKB-KW"/>
</dbReference>
<dbReference type="EMBL" id="BSXT01001175">
    <property type="protein sequence ID" value="GMF39539.1"/>
    <property type="molecule type" value="Genomic_DNA"/>
</dbReference>
<dbReference type="PANTHER" id="PTHR11902:SF1">
    <property type="entry name" value="ENOLASE"/>
    <property type="match status" value="1"/>
</dbReference>
<sequence length="636" mass="68614">MRNKLFRTTRDLPDHSPAMFVWRDWHRVAQLGPPKSILDLQGAHSYSCSCRSYLMPQQQELHNDQDGDEEEGQVRERDLVEAYVAEHALESSLNDVINQVVASRPEDPFLMLSSLLYARATAKRGIFYVQVAEVLDALGEPTILVRLHTGKGVFEGCCSAEVRGIMDRDCNANSQEHDEGGNDVGDTITDVAPMQKRYGGRGYSKIAATAQQVLIEKLVNTEPTDQGALDDILQGMEAAVGRNVCLATSMAIFQAGAKYAELPLREYAAKLQELPPENQCVPMPLFSVVNGGKYASNKLFAQEVLMTPTSAASFADALQIAVEFNTALRSQLETHGVGFTNRGAFGGFALQLQTLAEVFQILRAALDDVRTRLEDPDGQAIAPASASPLKVEFGVDFAASEFVLQEKRNDNDGAGQNEEDNDTPRSFTYNTDRWVPGSSGALKNSDELLDIMRSSVKELEITTVVDPFDAGDLKSFAALHSAENDVDGSTMAAGDPANSADSGAFAGKEGLGGDPNCRVQIVGRSVVERHGLTVVNEERACNTVLLVLHQFPTVSRMLQAITNAQHLGLAVILGSSGGQLGSDAEIITALAMGSGVGQVKFGGVLGAECLDRYRKLLIESQEPGAPSFVGAQAYRR</sequence>
<keyword evidence="11" id="KW-1185">Reference proteome</keyword>
<dbReference type="Proteomes" id="UP001165121">
    <property type="component" value="Unassembled WGS sequence"/>
</dbReference>
<comment type="caution">
    <text evidence="10">The sequence shown here is derived from an EMBL/GenBank/DDBJ whole genome shotgun (WGS) entry which is preliminary data.</text>
</comment>
<dbReference type="InterPro" id="IPR029017">
    <property type="entry name" value="Enolase-like_N"/>
</dbReference>
<name>A0A9W6XJ64_9STRA</name>
<keyword evidence="4" id="KW-0460">Magnesium</keyword>
<dbReference type="Pfam" id="PF03952">
    <property type="entry name" value="Enolase_N"/>
    <property type="match status" value="1"/>
</dbReference>
<dbReference type="InterPro" id="IPR000941">
    <property type="entry name" value="Enolase"/>
</dbReference>